<reference evidence="8 9" key="1">
    <citation type="submission" date="2020-08" db="EMBL/GenBank/DDBJ databases">
        <title>Plant Genome Project.</title>
        <authorList>
            <person name="Zhang R.-G."/>
        </authorList>
    </citation>
    <scope>NUCLEOTIDE SEQUENCE [LARGE SCALE GENOMIC DNA]</scope>
    <source>
        <tissue evidence="8">Rhizome</tissue>
    </source>
</reference>
<keyword evidence="6" id="KW-0503">Monooxygenase</keyword>
<feature type="transmembrane region" description="Helical" evidence="7">
    <location>
        <begin position="6"/>
        <end position="27"/>
    </location>
</feature>
<comment type="similarity">
    <text evidence="6">Belongs to the cytochrome P450 family.</text>
</comment>
<evidence type="ECO:0000256" key="5">
    <source>
        <dbReference type="ARBA" id="ARBA00023136"/>
    </source>
</evidence>
<keyword evidence="4 7" id="KW-1133">Transmembrane helix</keyword>
<keyword evidence="6" id="KW-0560">Oxidoreductase</keyword>
<accession>A0A8J5FUV0</accession>
<comment type="caution">
    <text evidence="8">The sequence shown here is derived from an EMBL/GenBank/DDBJ whole genome shotgun (WGS) entry which is preliminary data.</text>
</comment>
<keyword evidence="6" id="KW-0349">Heme</keyword>
<keyword evidence="9" id="KW-1185">Reference proteome</keyword>
<proteinExistence type="inferred from homology"/>
<dbReference type="OrthoDB" id="3934656at2759"/>
<evidence type="ECO:0008006" key="10">
    <source>
        <dbReference type="Google" id="ProtNLM"/>
    </source>
</evidence>
<dbReference type="GO" id="GO:0016020">
    <property type="term" value="C:membrane"/>
    <property type="evidence" value="ECO:0007669"/>
    <property type="project" value="UniProtKB-SubCell"/>
</dbReference>
<keyword evidence="5 7" id="KW-0472">Membrane</keyword>
<evidence type="ECO:0000256" key="6">
    <source>
        <dbReference type="RuleBase" id="RU000461"/>
    </source>
</evidence>
<protein>
    <recommendedName>
        <fullName evidence="10">Cytochrome P450</fullName>
    </recommendedName>
</protein>
<dbReference type="AlphaFoldDB" id="A0A8J5FUV0"/>
<keyword evidence="2 7" id="KW-0812">Transmembrane</keyword>
<dbReference type="InterPro" id="IPR051103">
    <property type="entry name" value="Plant_metabolite_P450s"/>
</dbReference>
<sequence>MEAVPVSLLIPLSLCFIAGVFSLLVYFNSKPNNEVAKLPPGPPAVPVLGTIPWFLWHRLFLSGEAKDPIRELHARYGPVVNLRIGSLPVVLVAGPALAHEALVELGGAFADRYRLPPSLRFLDGGLHRISTAGYGPTWRRLRLNLVGKVLHPSRVELFAEGRAWALELLVRRLSQQSGGGPTVVRESFHFGLFALLLFMCFGEKLEDEAIEEIMNAQRSLLLFMDKLGVLALAPSITKRVFWRRRRAAAEMQGKQRELLVPLIKSRRENRGKPGERAESYVDSLLDLELEADEMRKTLGEDDIAALCGEFLDAGTETTAAALEWIMANLVKHGGIQAKLVEEMGTVVGGGRRADIAEEDLERMPYLDAVVKEGLRRHPPAKFLLPHTATAEGATLAGYRIPKTAQIIFEAAGVGWEESWEDAEAFRPERWEEEGVEAALSGREMRMMPFGAGRRACPAAGLAMLHLRYLVANLVWKWEWKAELEEEEVDMAEKEEFVVVMKTPLKARLVLRAAAPPCE</sequence>
<evidence type="ECO:0000313" key="8">
    <source>
        <dbReference type="EMBL" id="KAG6491240.1"/>
    </source>
</evidence>
<keyword evidence="3 6" id="KW-0479">Metal-binding</keyword>
<evidence type="ECO:0000256" key="4">
    <source>
        <dbReference type="ARBA" id="ARBA00022989"/>
    </source>
</evidence>
<dbReference type="PANTHER" id="PTHR24298:SF800">
    <property type="entry name" value="CYTOCHROME P450 89A2-RELATED"/>
    <property type="match status" value="1"/>
</dbReference>
<dbReference type="Pfam" id="PF00067">
    <property type="entry name" value="p450"/>
    <property type="match status" value="1"/>
</dbReference>
<organism evidence="8 9">
    <name type="scientific">Zingiber officinale</name>
    <name type="common">Ginger</name>
    <name type="synonym">Amomum zingiber</name>
    <dbReference type="NCBI Taxonomy" id="94328"/>
    <lineage>
        <taxon>Eukaryota</taxon>
        <taxon>Viridiplantae</taxon>
        <taxon>Streptophyta</taxon>
        <taxon>Embryophyta</taxon>
        <taxon>Tracheophyta</taxon>
        <taxon>Spermatophyta</taxon>
        <taxon>Magnoliopsida</taxon>
        <taxon>Liliopsida</taxon>
        <taxon>Zingiberales</taxon>
        <taxon>Zingiberaceae</taxon>
        <taxon>Zingiber</taxon>
    </lineage>
</organism>
<dbReference type="PANTHER" id="PTHR24298">
    <property type="entry name" value="FLAVONOID 3'-MONOOXYGENASE-RELATED"/>
    <property type="match status" value="1"/>
</dbReference>
<keyword evidence="6" id="KW-0408">Iron</keyword>
<dbReference type="EMBL" id="JACMSC010000014">
    <property type="protein sequence ID" value="KAG6491240.1"/>
    <property type="molecule type" value="Genomic_DNA"/>
</dbReference>
<comment type="subcellular location">
    <subcellularLocation>
        <location evidence="1">Membrane</location>
        <topology evidence="1">Single-pass membrane protein</topology>
    </subcellularLocation>
</comment>
<dbReference type="InterPro" id="IPR017972">
    <property type="entry name" value="Cyt_P450_CS"/>
</dbReference>
<dbReference type="CDD" id="cd11075">
    <property type="entry name" value="CYP77_89"/>
    <property type="match status" value="1"/>
</dbReference>
<evidence type="ECO:0000256" key="2">
    <source>
        <dbReference type="ARBA" id="ARBA00022692"/>
    </source>
</evidence>
<dbReference type="InterPro" id="IPR001128">
    <property type="entry name" value="Cyt_P450"/>
</dbReference>
<dbReference type="GO" id="GO:0005506">
    <property type="term" value="F:iron ion binding"/>
    <property type="evidence" value="ECO:0007669"/>
    <property type="project" value="InterPro"/>
</dbReference>
<dbReference type="Proteomes" id="UP000734854">
    <property type="component" value="Unassembled WGS sequence"/>
</dbReference>
<dbReference type="PROSITE" id="PS00086">
    <property type="entry name" value="CYTOCHROME_P450"/>
    <property type="match status" value="1"/>
</dbReference>
<evidence type="ECO:0000256" key="7">
    <source>
        <dbReference type="SAM" id="Phobius"/>
    </source>
</evidence>
<evidence type="ECO:0000256" key="1">
    <source>
        <dbReference type="ARBA" id="ARBA00004167"/>
    </source>
</evidence>
<dbReference type="GO" id="GO:0020037">
    <property type="term" value="F:heme binding"/>
    <property type="evidence" value="ECO:0007669"/>
    <property type="project" value="InterPro"/>
</dbReference>
<evidence type="ECO:0000313" key="9">
    <source>
        <dbReference type="Proteomes" id="UP000734854"/>
    </source>
</evidence>
<gene>
    <name evidence="8" type="ORF">ZIOFF_052576</name>
</gene>
<dbReference type="GO" id="GO:0016709">
    <property type="term" value="F:oxidoreductase activity, acting on paired donors, with incorporation or reduction of molecular oxygen, NAD(P)H as one donor, and incorporation of one atom of oxygen"/>
    <property type="evidence" value="ECO:0007669"/>
    <property type="project" value="TreeGrafter"/>
</dbReference>
<evidence type="ECO:0000256" key="3">
    <source>
        <dbReference type="ARBA" id="ARBA00022723"/>
    </source>
</evidence>
<name>A0A8J5FUV0_ZINOF</name>